<evidence type="ECO:0000313" key="9">
    <source>
        <dbReference type="EMBL" id="MCW3474776.1"/>
    </source>
</evidence>
<evidence type="ECO:0000256" key="6">
    <source>
        <dbReference type="ARBA" id="ARBA00022989"/>
    </source>
</evidence>
<comment type="similarity">
    <text evidence="2">Belongs to the PqiA family.</text>
</comment>
<evidence type="ECO:0000313" key="10">
    <source>
        <dbReference type="Proteomes" id="UP001165679"/>
    </source>
</evidence>
<keyword evidence="4" id="KW-0997">Cell inner membrane</keyword>
<feature type="transmembrane region" description="Helical" evidence="8">
    <location>
        <begin position="396"/>
        <end position="419"/>
    </location>
</feature>
<gene>
    <name evidence="9" type="ORF">OL599_09285</name>
</gene>
<dbReference type="Pfam" id="PF04403">
    <property type="entry name" value="PqiA"/>
    <property type="match status" value="2"/>
</dbReference>
<evidence type="ECO:0000256" key="8">
    <source>
        <dbReference type="SAM" id="Phobius"/>
    </source>
</evidence>
<dbReference type="NCBIfam" id="TIGR00155">
    <property type="entry name" value="pqiA_fam"/>
    <property type="match status" value="1"/>
</dbReference>
<evidence type="ECO:0000256" key="4">
    <source>
        <dbReference type="ARBA" id="ARBA00022519"/>
    </source>
</evidence>
<feature type="transmembrane region" description="Helical" evidence="8">
    <location>
        <begin position="182"/>
        <end position="201"/>
    </location>
</feature>
<feature type="transmembrane region" description="Helical" evidence="8">
    <location>
        <begin position="107"/>
        <end position="130"/>
    </location>
</feature>
<comment type="caution">
    <text evidence="9">The sequence shown here is derived from an EMBL/GenBank/DDBJ whole genome shotgun (WGS) entry which is preliminary data.</text>
</comment>
<evidence type="ECO:0000256" key="2">
    <source>
        <dbReference type="ARBA" id="ARBA00007555"/>
    </source>
</evidence>
<evidence type="ECO:0000256" key="3">
    <source>
        <dbReference type="ARBA" id="ARBA00022475"/>
    </source>
</evidence>
<keyword evidence="3" id="KW-1003">Cell membrane</keyword>
<keyword evidence="10" id="KW-1185">Reference proteome</keyword>
<proteinExistence type="inferred from homology"/>
<dbReference type="InterPro" id="IPR007498">
    <property type="entry name" value="PqiA-like"/>
</dbReference>
<evidence type="ECO:0000256" key="1">
    <source>
        <dbReference type="ARBA" id="ARBA00004429"/>
    </source>
</evidence>
<evidence type="ECO:0000256" key="7">
    <source>
        <dbReference type="ARBA" id="ARBA00023136"/>
    </source>
</evidence>
<comment type="subcellular location">
    <subcellularLocation>
        <location evidence="1">Cell inner membrane</location>
        <topology evidence="1">Multi-pass membrane protein</topology>
    </subcellularLocation>
</comment>
<dbReference type="InterPro" id="IPR051800">
    <property type="entry name" value="PqiA-PqiB_transport"/>
</dbReference>
<name>A0AA41YLQ7_9PROT</name>
<keyword evidence="7 8" id="KW-0472">Membrane</keyword>
<dbReference type="GO" id="GO:0005886">
    <property type="term" value="C:plasma membrane"/>
    <property type="evidence" value="ECO:0007669"/>
    <property type="project" value="UniProtKB-SubCell"/>
</dbReference>
<keyword evidence="6 8" id="KW-1133">Transmembrane helix</keyword>
<feature type="transmembrane region" description="Helical" evidence="8">
    <location>
        <begin position="151"/>
        <end position="170"/>
    </location>
</feature>
<dbReference type="Proteomes" id="UP001165679">
    <property type="component" value="Unassembled WGS sequence"/>
</dbReference>
<keyword evidence="5 8" id="KW-0812">Transmembrane</keyword>
<reference evidence="9" key="1">
    <citation type="submission" date="2022-09" db="EMBL/GenBank/DDBJ databases">
        <title>Rhodovastum sp. nov. RN2-1 isolated from soil in Seongnam, South Korea.</title>
        <authorList>
            <person name="Le N.T."/>
        </authorList>
    </citation>
    <scope>NUCLEOTIDE SEQUENCE</scope>
    <source>
        <strain evidence="9">RN2-1</strain>
    </source>
</reference>
<reference evidence="9" key="2">
    <citation type="submission" date="2022-10" db="EMBL/GenBank/DDBJ databases">
        <authorList>
            <person name="Trinh H.N."/>
        </authorList>
    </citation>
    <scope>NUCLEOTIDE SEQUENCE</scope>
    <source>
        <strain evidence="9">RN2-1</strain>
    </source>
</reference>
<sequence length="442" mass="48344">MDTTALHRFTADKPGHTLRECPHCALLQRVPDMKAGGAAICPRCGAVLRRQRTDPFRRPLAFAVTGLFMFAVAARMTFLVFDLSGRVNETTLESGPLELQAQGMWELAIVVFITTMFAPLAKLISLVWVLGCLQLRRAPRHLHAVFRWVELLSPWAMVEVFLLGVFVAYTKLIDLAHVEVGVAVYTLGALMLATAAADATLDHMAVWEALQRRGLTARPMNAADAPQLPVPGVRLLGCECCGLVTPAAPRCPRCGSRLHARKPDSLNRTVALLVAAMILYIPANLLPVMTIISFGSGSPSTILGGVVELADAGMWPLAILVFFASITVPVLKLIGLWLLVITTRNASSWRLRERTRIYRIVEGVGRWSMIDVFMISILTAIVRLGTLATIRPGPGVTSFCGVVIVTMFAAMIFDPRLMWDAAERRQEQRGPATMRTAQAAAR</sequence>
<feature type="transmembrane region" description="Helical" evidence="8">
    <location>
        <begin position="60"/>
        <end position="81"/>
    </location>
</feature>
<evidence type="ECO:0000256" key="5">
    <source>
        <dbReference type="ARBA" id="ARBA00022692"/>
    </source>
</evidence>
<dbReference type="AlphaFoldDB" id="A0AA41YLQ7"/>
<feature type="transmembrane region" description="Helical" evidence="8">
    <location>
        <begin position="270"/>
        <end position="294"/>
    </location>
</feature>
<dbReference type="PANTHER" id="PTHR30462:SF3">
    <property type="entry name" value="INTERMEMBRANE TRANSPORT PROTEIN PQIA"/>
    <property type="match status" value="1"/>
</dbReference>
<accession>A0AA41YLQ7</accession>
<feature type="transmembrane region" description="Helical" evidence="8">
    <location>
        <begin position="314"/>
        <end position="343"/>
    </location>
</feature>
<protein>
    <submittedName>
        <fullName evidence="9">Paraquat-inducible protein A</fullName>
    </submittedName>
</protein>
<feature type="transmembrane region" description="Helical" evidence="8">
    <location>
        <begin position="364"/>
        <end position="384"/>
    </location>
</feature>
<organism evidence="9 10">
    <name type="scientific">Limobrevibacterium gyesilva</name>
    <dbReference type="NCBI Taxonomy" id="2991712"/>
    <lineage>
        <taxon>Bacteria</taxon>
        <taxon>Pseudomonadati</taxon>
        <taxon>Pseudomonadota</taxon>
        <taxon>Alphaproteobacteria</taxon>
        <taxon>Acetobacterales</taxon>
        <taxon>Acetobacteraceae</taxon>
        <taxon>Limobrevibacterium</taxon>
    </lineage>
</organism>
<dbReference type="RefSeq" id="WP_347403196.1">
    <property type="nucleotide sequence ID" value="NZ_JAPDNT010000005.1"/>
</dbReference>
<dbReference type="InterPro" id="IPR005219">
    <property type="entry name" value="PqiA-like_proteobact"/>
</dbReference>
<dbReference type="EMBL" id="JAPDNT010000005">
    <property type="protein sequence ID" value="MCW3474776.1"/>
    <property type="molecule type" value="Genomic_DNA"/>
</dbReference>
<dbReference type="PANTHER" id="PTHR30462">
    <property type="entry name" value="INTERMEMBRANE TRANSPORT PROTEIN PQIB-RELATED"/>
    <property type="match status" value="1"/>
</dbReference>